<dbReference type="SUPFAM" id="SSF53335">
    <property type="entry name" value="S-adenosyl-L-methionine-dependent methyltransferases"/>
    <property type="match status" value="1"/>
</dbReference>
<gene>
    <name evidence="1" type="ORF">METZ01_LOCUS49283</name>
</gene>
<dbReference type="InterPro" id="IPR029063">
    <property type="entry name" value="SAM-dependent_MTases_sf"/>
</dbReference>
<name>A0A381RZ89_9ZZZZ</name>
<dbReference type="EMBL" id="UINC01002415">
    <property type="protein sequence ID" value="SUZ96429.1"/>
    <property type="molecule type" value="Genomic_DNA"/>
</dbReference>
<evidence type="ECO:0000313" key="1">
    <source>
        <dbReference type="EMBL" id="SUZ96429.1"/>
    </source>
</evidence>
<organism evidence="1">
    <name type="scientific">marine metagenome</name>
    <dbReference type="NCBI Taxonomy" id="408172"/>
    <lineage>
        <taxon>unclassified sequences</taxon>
        <taxon>metagenomes</taxon>
        <taxon>ecological metagenomes</taxon>
    </lineage>
</organism>
<sequence>MKKWRLVWKLCKNVQLSQHSGFSLHKNCRRCRKDFGEFSKSICSKGKNQNPRGRYPIGRELACQLARTFPFCEPWTIVDRSASMGIQYRTFWKSSGMWIDPGQGFGTGNHLSTALTLEMLEQYLLDADTFSESMIDLGIGQGILAIAAYRLGVPKGQVWILKLKRSLNWSETVN</sequence>
<dbReference type="Pfam" id="PF06325">
    <property type="entry name" value="PrmA"/>
    <property type="match status" value="1"/>
</dbReference>
<dbReference type="AlphaFoldDB" id="A0A381RZ89"/>
<accession>A0A381RZ89</accession>
<reference evidence="1" key="1">
    <citation type="submission" date="2018-05" db="EMBL/GenBank/DDBJ databases">
        <authorList>
            <person name="Lanie J.A."/>
            <person name="Ng W.-L."/>
            <person name="Kazmierczak K.M."/>
            <person name="Andrzejewski T.M."/>
            <person name="Davidsen T.M."/>
            <person name="Wayne K.J."/>
            <person name="Tettelin H."/>
            <person name="Glass J.I."/>
            <person name="Rusch D."/>
            <person name="Podicherti R."/>
            <person name="Tsui H.-C.T."/>
            <person name="Winkler M.E."/>
        </authorList>
    </citation>
    <scope>NUCLEOTIDE SEQUENCE</scope>
</reference>
<dbReference type="Gene3D" id="3.40.50.150">
    <property type="entry name" value="Vaccinia Virus protein VP39"/>
    <property type="match status" value="1"/>
</dbReference>
<proteinExistence type="predicted"/>
<protein>
    <submittedName>
        <fullName evidence="1">Uncharacterized protein</fullName>
    </submittedName>
</protein>